<name>A0A1S9RYP6_PENBI</name>
<dbReference type="PANTHER" id="PTHR47660:SF2">
    <property type="entry name" value="TRANSCRIPTION FACTOR WITH C2H2 AND ZN(2)-CYS(6) DNA BINDING DOMAIN (EUROFUNG)"/>
    <property type="match status" value="1"/>
</dbReference>
<gene>
    <name evidence="8" type="ORF">PEBR_03103</name>
</gene>
<evidence type="ECO:0000313" key="8">
    <source>
        <dbReference type="EMBL" id="OOQ90659.1"/>
    </source>
</evidence>
<evidence type="ECO:0000313" key="9">
    <source>
        <dbReference type="Proteomes" id="UP000190744"/>
    </source>
</evidence>
<dbReference type="Proteomes" id="UP000190744">
    <property type="component" value="Unassembled WGS sequence"/>
</dbReference>
<proteinExistence type="predicted"/>
<evidence type="ECO:0000256" key="3">
    <source>
        <dbReference type="ARBA" id="ARBA00023015"/>
    </source>
</evidence>
<comment type="caution">
    <text evidence="8">The sequence shown here is derived from an EMBL/GenBank/DDBJ whole genome shotgun (WGS) entry which is preliminary data.</text>
</comment>
<keyword evidence="1" id="KW-0479">Metal-binding</keyword>
<reference evidence="9" key="1">
    <citation type="submission" date="2015-09" db="EMBL/GenBank/DDBJ databases">
        <authorList>
            <person name="Fill T.P."/>
            <person name="Baretta J.F."/>
            <person name="de Almeida L.G."/>
            <person name="Rocha M."/>
            <person name="de Souza D.H."/>
            <person name="Malavazi I."/>
            <person name="Cerdeira L.T."/>
            <person name="Hong H."/>
            <person name="Samborskyy M."/>
            <person name="de Vasconcelos A.T."/>
            <person name="Leadlay P."/>
            <person name="Rodrigues-Filho E."/>
        </authorList>
    </citation>
    <scope>NUCLEOTIDE SEQUENCE [LARGE SCALE GENOMIC DNA]</scope>
    <source>
        <strain evidence="9">LaBioMMi 136</strain>
    </source>
</reference>
<dbReference type="GO" id="GO:0003677">
    <property type="term" value="F:DNA binding"/>
    <property type="evidence" value="ECO:0007669"/>
    <property type="project" value="InterPro"/>
</dbReference>
<accession>A0A1S9RYP6</accession>
<keyword evidence="4" id="KW-0804">Transcription</keyword>
<evidence type="ECO:0000256" key="6">
    <source>
        <dbReference type="SAM" id="MobiDB-lite"/>
    </source>
</evidence>
<dbReference type="AlphaFoldDB" id="A0A1S9RYP6"/>
<keyword evidence="2" id="KW-0862">Zinc</keyword>
<protein>
    <recommendedName>
        <fullName evidence="7">Xylanolytic transcriptional activator regulatory domain-containing protein</fullName>
    </recommendedName>
</protein>
<dbReference type="Pfam" id="PF04082">
    <property type="entry name" value="Fungal_trans"/>
    <property type="match status" value="1"/>
</dbReference>
<dbReference type="PANTHER" id="PTHR47660">
    <property type="entry name" value="TRANSCRIPTION FACTOR WITH C2H2 AND ZN(2)-CYS(6) DNA BINDING DOMAIN (EUROFUNG)-RELATED-RELATED"/>
    <property type="match status" value="1"/>
</dbReference>
<evidence type="ECO:0000256" key="1">
    <source>
        <dbReference type="ARBA" id="ARBA00022723"/>
    </source>
</evidence>
<evidence type="ECO:0000259" key="7">
    <source>
        <dbReference type="Pfam" id="PF04082"/>
    </source>
</evidence>
<dbReference type="GO" id="GO:0006351">
    <property type="term" value="P:DNA-templated transcription"/>
    <property type="evidence" value="ECO:0007669"/>
    <property type="project" value="InterPro"/>
</dbReference>
<evidence type="ECO:0000256" key="5">
    <source>
        <dbReference type="ARBA" id="ARBA00023242"/>
    </source>
</evidence>
<keyword evidence="5" id="KW-0539">Nucleus</keyword>
<evidence type="ECO:0000256" key="4">
    <source>
        <dbReference type="ARBA" id="ARBA00023163"/>
    </source>
</evidence>
<evidence type="ECO:0000256" key="2">
    <source>
        <dbReference type="ARBA" id="ARBA00022833"/>
    </source>
</evidence>
<dbReference type="EMBL" id="LJBN01000047">
    <property type="protein sequence ID" value="OOQ90659.1"/>
    <property type="molecule type" value="Genomic_DNA"/>
</dbReference>
<dbReference type="GO" id="GO:0008270">
    <property type="term" value="F:zinc ion binding"/>
    <property type="evidence" value="ECO:0007669"/>
    <property type="project" value="InterPro"/>
</dbReference>
<dbReference type="InterPro" id="IPR007219">
    <property type="entry name" value="XnlR_reg_dom"/>
</dbReference>
<feature type="domain" description="Xylanolytic transcriptional activator regulatory" evidence="7">
    <location>
        <begin position="249"/>
        <end position="475"/>
    </location>
</feature>
<organism evidence="8 9">
    <name type="scientific">Penicillium brasilianum</name>
    <dbReference type="NCBI Taxonomy" id="104259"/>
    <lineage>
        <taxon>Eukaryota</taxon>
        <taxon>Fungi</taxon>
        <taxon>Dikarya</taxon>
        <taxon>Ascomycota</taxon>
        <taxon>Pezizomycotina</taxon>
        <taxon>Eurotiomycetes</taxon>
        <taxon>Eurotiomycetidae</taxon>
        <taxon>Eurotiales</taxon>
        <taxon>Aspergillaceae</taxon>
        <taxon>Penicillium</taxon>
    </lineage>
</organism>
<feature type="region of interest" description="Disordered" evidence="6">
    <location>
        <begin position="1"/>
        <end position="20"/>
    </location>
</feature>
<sequence>MQLLEKPSMGTRIPETAYPDSQCRMGEDRNLNHAGALYLETVHDQVERDMLESQSVELSGPTLGKDPIKGADSIPPKAHQLSASIVHSKDSHNSTTVKENKGSAAWASTDFPGETLISDMFPQLQEASHIDLEGLFASLFGLSNVTVAFTKTVGPWDPDWQNHRAAEEKNVFVESTLHSFDACLASPLDLPYSCVVSSDTRDGILAMILKNCAKANIAKVASAFPSADVMSQLLFRFLESHALEEDTWIHSSTFDANKAPPELLMACIASSAMKSNSSAFQRFGKALHSILHPYLFQVFENNIIRTRHLQYVQALALFVQIGLWSGDRRRMEISEAVVGCLVQMLRYGGRYRGSTSHRINLPVDYNGELLEAKWRDWVEEESFKRLVFHMQVHCSKASLTTGTRMPVSCFELWLPLPYHQQLWTAKTSSDWKEVYLGLDPHEPLEKISARELLSNPLILVSLPGIYDSDFAQFILLHCISSMIRDYQQVRTLCESDDNIMTPIHSLANESEAQRLHRLLQSTQIINEYQKTEEAVHRSLLIEVLTMHIFAPFGQIELAAGREGQIEAESAYRRAQNWSQRFQARQAVSNAGQAVRYLRRISPSRFTEFHAIITYQVSLCLWIYGILATDDAASSTGGIPSSMSCQVTLDMDEMAKIQQWINLNQGTPAISNGGLKTGPEEGYRISLSSTQEVMVCLRGLLPREIITGQSHPLISAVYDLMSALSTARPGFCLS</sequence>
<keyword evidence="3" id="KW-0805">Transcription regulation</keyword>